<dbReference type="Proteomes" id="UP000694892">
    <property type="component" value="Chromosome 3L"/>
</dbReference>
<feature type="compositionally biased region" description="Low complexity" evidence="1">
    <location>
        <begin position="60"/>
        <end position="93"/>
    </location>
</feature>
<protein>
    <submittedName>
        <fullName evidence="2">Uncharacterized protein</fullName>
    </submittedName>
</protein>
<evidence type="ECO:0000313" key="3">
    <source>
        <dbReference type="Proteomes" id="UP000694892"/>
    </source>
</evidence>
<evidence type="ECO:0000256" key="1">
    <source>
        <dbReference type="SAM" id="MobiDB-lite"/>
    </source>
</evidence>
<accession>A0A974HSF5</accession>
<proteinExistence type="predicted"/>
<evidence type="ECO:0000313" key="2">
    <source>
        <dbReference type="EMBL" id="OCT88246.1"/>
    </source>
</evidence>
<name>A0A974HSF5_XENLA</name>
<organism evidence="2 3">
    <name type="scientific">Xenopus laevis</name>
    <name type="common">African clawed frog</name>
    <dbReference type="NCBI Taxonomy" id="8355"/>
    <lineage>
        <taxon>Eukaryota</taxon>
        <taxon>Metazoa</taxon>
        <taxon>Chordata</taxon>
        <taxon>Craniata</taxon>
        <taxon>Vertebrata</taxon>
        <taxon>Euteleostomi</taxon>
        <taxon>Amphibia</taxon>
        <taxon>Batrachia</taxon>
        <taxon>Anura</taxon>
        <taxon>Pipoidea</taxon>
        <taxon>Pipidae</taxon>
        <taxon>Xenopodinae</taxon>
        <taxon>Xenopus</taxon>
        <taxon>Xenopus</taxon>
    </lineage>
</organism>
<feature type="region of interest" description="Disordered" evidence="1">
    <location>
        <begin position="57"/>
        <end position="93"/>
    </location>
</feature>
<sequence length="113" mass="12260">MEALARPPSPLCEPPTTSLPCPTMLTRLSVIASPFHTSEDVIPIEIWRCLAFLSHCSTASSPGRSSSGYRQGPSILTDSCSHSEPESESSSWVPLSLLRRLPLLASVHHRCCC</sequence>
<dbReference type="AlphaFoldDB" id="A0A974HSF5"/>
<dbReference type="EMBL" id="CM004470">
    <property type="protein sequence ID" value="OCT88246.1"/>
    <property type="molecule type" value="Genomic_DNA"/>
</dbReference>
<reference evidence="3" key="1">
    <citation type="journal article" date="2016" name="Nature">
        <title>Genome evolution in the allotetraploid frog Xenopus laevis.</title>
        <authorList>
            <person name="Session A.M."/>
            <person name="Uno Y."/>
            <person name="Kwon T."/>
            <person name="Chapman J.A."/>
            <person name="Toyoda A."/>
            <person name="Takahashi S."/>
            <person name="Fukui A."/>
            <person name="Hikosaka A."/>
            <person name="Suzuki A."/>
            <person name="Kondo M."/>
            <person name="van Heeringen S.J."/>
            <person name="Quigley I."/>
            <person name="Heinz S."/>
            <person name="Ogino H."/>
            <person name="Ochi H."/>
            <person name="Hellsten U."/>
            <person name="Lyons J.B."/>
            <person name="Simakov O."/>
            <person name="Putnam N."/>
            <person name="Stites J."/>
            <person name="Kuroki Y."/>
            <person name="Tanaka T."/>
            <person name="Michiue T."/>
            <person name="Watanabe M."/>
            <person name="Bogdanovic O."/>
            <person name="Lister R."/>
            <person name="Georgiou G."/>
            <person name="Paranjpe S.S."/>
            <person name="van Kruijsbergen I."/>
            <person name="Shu S."/>
            <person name="Carlson J."/>
            <person name="Kinoshita T."/>
            <person name="Ohta Y."/>
            <person name="Mawaribuchi S."/>
            <person name="Jenkins J."/>
            <person name="Grimwood J."/>
            <person name="Schmutz J."/>
            <person name="Mitros T."/>
            <person name="Mozaffari S.V."/>
            <person name="Suzuki Y."/>
            <person name="Haramoto Y."/>
            <person name="Yamamoto T.S."/>
            <person name="Takagi C."/>
            <person name="Heald R."/>
            <person name="Miller K."/>
            <person name="Haudenschild C."/>
            <person name="Kitzman J."/>
            <person name="Nakayama T."/>
            <person name="Izutsu Y."/>
            <person name="Robert J."/>
            <person name="Fortriede J."/>
            <person name="Burns K."/>
            <person name="Lotay V."/>
            <person name="Karimi K."/>
            <person name="Yasuoka Y."/>
            <person name="Dichmann D.S."/>
            <person name="Flajnik M.F."/>
            <person name="Houston D.W."/>
            <person name="Shendure J."/>
            <person name="DuPasquier L."/>
            <person name="Vize P.D."/>
            <person name="Zorn A.M."/>
            <person name="Ito M."/>
            <person name="Marcotte E.M."/>
            <person name="Wallingford J.B."/>
            <person name="Ito Y."/>
            <person name="Asashima M."/>
            <person name="Ueno N."/>
            <person name="Matsuda Y."/>
            <person name="Veenstra G.J."/>
            <person name="Fujiyama A."/>
            <person name="Harland R.M."/>
            <person name="Taira M."/>
            <person name="Rokhsar D.S."/>
        </authorList>
    </citation>
    <scope>NUCLEOTIDE SEQUENCE [LARGE SCALE GENOMIC DNA]</scope>
    <source>
        <strain evidence="3">J</strain>
    </source>
</reference>
<gene>
    <name evidence="2" type="ORF">XELAEV_18016875mg</name>
</gene>